<accession>A0ABP4LPH1</accession>
<protein>
    <submittedName>
        <fullName evidence="1">Uncharacterized protein</fullName>
    </submittedName>
</protein>
<gene>
    <name evidence="1" type="ORF">GCM10009827_050340</name>
</gene>
<sequence length="227" mass="24803">MSCYLLEFSVGPGGARQGDIHAGRDLAALRAAFDRRYDDDHLAYMTLWYGAVLHLWVVQDGTLAGGFDLHPFLRTGDPRHDTTVAALLESQRDGEPWDLFDRITDPGDIESLDAVRIVTHFLDLQARAATDPAAATALEALDEAVLDGDVPPVPGPPCRLTLDWAAIESQLPPLREPLLQPGQPTTFTWTDATAPTADSYLHHADELYLGFNDVESGYDELDPVTAP</sequence>
<keyword evidence="2" id="KW-1185">Reference proteome</keyword>
<evidence type="ECO:0000313" key="1">
    <source>
        <dbReference type="EMBL" id="GAA1527251.1"/>
    </source>
</evidence>
<dbReference type="RefSeq" id="WP_344504537.1">
    <property type="nucleotide sequence ID" value="NZ_BAAAQD010000010.1"/>
</dbReference>
<proteinExistence type="predicted"/>
<evidence type="ECO:0000313" key="2">
    <source>
        <dbReference type="Proteomes" id="UP001501470"/>
    </source>
</evidence>
<name>A0ABP4LPH1_9ACTN</name>
<reference evidence="2" key="1">
    <citation type="journal article" date="2019" name="Int. J. Syst. Evol. Microbiol.">
        <title>The Global Catalogue of Microorganisms (GCM) 10K type strain sequencing project: providing services to taxonomists for standard genome sequencing and annotation.</title>
        <authorList>
            <consortium name="The Broad Institute Genomics Platform"/>
            <consortium name="The Broad Institute Genome Sequencing Center for Infectious Disease"/>
            <person name="Wu L."/>
            <person name="Ma J."/>
        </authorList>
    </citation>
    <scope>NUCLEOTIDE SEQUENCE [LARGE SCALE GENOMIC DNA]</scope>
    <source>
        <strain evidence="2">JCM 15933</strain>
    </source>
</reference>
<organism evidence="1 2">
    <name type="scientific">Dactylosporangium maewongense</name>
    <dbReference type="NCBI Taxonomy" id="634393"/>
    <lineage>
        <taxon>Bacteria</taxon>
        <taxon>Bacillati</taxon>
        <taxon>Actinomycetota</taxon>
        <taxon>Actinomycetes</taxon>
        <taxon>Micromonosporales</taxon>
        <taxon>Micromonosporaceae</taxon>
        <taxon>Dactylosporangium</taxon>
    </lineage>
</organism>
<comment type="caution">
    <text evidence="1">The sequence shown here is derived from an EMBL/GenBank/DDBJ whole genome shotgun (WGS) entry which is preliminary data.</text>
</comment>
<dbReference type="Proteomes" id="UP001501470">
    <property type="component" value="Unassembled WGS sequence"/>
</dbReference>
<dbReference type="EMBL" id="BAAAQD010000010">
    <property type="protein sequence ID" value="GAA1527251.1"/>
    <property type="molecule type" value="Genomic_DNA"/>
</dbReference>